<evidence type="ECO:0000256" key="1">
    <source>
        <dbReference type="SAM" id="MobiDB-lite"/>
    </source>
</evidence>
<name>A0A9K3NS30_HELAN</name>
<dbReference type="AlphaFoldDB" id="A0A9K3NS30"/>
<reference evidence="3" key="1">
    <citation type="journal article" date="2017" name="Nature">
        <title>The sunflower genome provides insights into oil metabolism, flowering and Asterid evolution.</title>
        <authorList>
            <person name="Badouin H."/>
            <person name="Gouzy J."/>
            <person name="Grassa C.J."/>
            <person name="Murat F."/>
            <person name="Staton S.E."/>
            <person name="Cottret L."/>
            <person name="Lelandais-Briere C."/>
            <person name="Owens G.L."/>
            <person name="Carrere S."/>
            <person name="Mayjonade B."/>
            <person name="Legrand L."/>
            <person name="Gill N."/>
            <person name="Kane N.C."/>
            <person name="Bowers J.E."/>
            <person name="Hubner S."/>
            <person name="Bellec A."/>
            <person name="Berard A."/>
            <person name="Berges H."/>
            <person name="Blanchet N."/>
            <person name="Boniface M.C."/>
            <person name="Brunel D."/>
            <person name="Catrice O."/>
            <person name="Chaidir N."/>
            <person name="Claudel C."/>
            <person name="Donnadieu C."/>
            <person name="Faraut T."/>
            <person name="Fievet G."/>
            <person name="Helmstetter N."/>
            <person name="King M."/>
            <person name="Knapp S.J."/>
            <person name="Lai Z."/>
            <person name="Le Paslier M.C."/>
            <person name="Lippi Y."/>
            <person name="Lorenzon L."/>
            <person name="Mandel J.R."/>
            <person name="Marage G."/>
            <person name="Marchand G."/>
            <person name="Marquand E."/>
            <person name="Bret-Mestries E."/>
            <person name="Morien E."/>
            <person name="Nambeesan S."/>
            <person name="Nguyen T."/>
            <person name="Pegot-Espagnet P."/>
            <person name="Pouilly N."/>
            <person name="Raftis F."/>
            <person name="Sallet E."/>
            <person name="Schiex T."/>
            <person name="Thomas J."/>
            <person name="Vandecasteele C."/>
            <person name="Vares D."/>
            <person name="Vear F."/>
            <person name="Vautrin S."/>
            <person name="Crespi M."/>
            <person name="Mangin B."/>
            <person name="Burke J.M."/>
            <person name="Salse J."/>
            <person name="Munos S."/>
            <person name="Vincourt P."/>
            <person name="Rieseberg L.H."/>
            <person name="Langlade N.B."/>
        </authorList>
    </citation>
    <scope>NUCLEOTIDE SEQUENCE</scope>
    <source>
        <tissue evidence="3">Leaves</tissue>
    </source>
</reference>
<keyword evidence="2" id="KW-1133">Transmembrane helix</keyword>
<protein>
    <submittedName>
        <fullName evidence="3">Uncharacterized protein</fullName>
    </submittedName>
</protein>
<proteinExistence type="predicted"/>
<feature type="region of interest" description="Disordered" evidence="1">
    <location>
        <begin position="55"/>
        <end position="101"/>
    </location>
</feature>
<comment type="caution">
    <text evidence="3">The sequence shown here is derived from an EMBL/GenBank/DDBJ whole genome shotgun (WGS) entry which is preliminary data.</text>
</comment>
<feature type="transmembrane region" description="Helical" evidence="2">
    <location>
        <begin position="12"/>
        <end position="31"/>
    </location>
</feature>
<keyword evidence="4" id="KW-1185">Reference proteome</keyword>
<evidence type="ECO:0000313" key="3">
    <source>
        <dbReference type="EMBL" id="KAF5809423.1"/>
    </source>
</evidence>
<keyword evidence="2" id="KW-0472">Membrane</keyword>
<dbReference type="EMBL" id="MNCJ02000319">
    <property type="protein sequence ID" value="KAF5809423.1"/>
    <property type="molecule type" value="Genomic_DNA"/>
</dbReference>
<accession>A0A9K3NS30</accession>
<dbReference type="Proteomes" id="UP000215914">
    <property type="component" value="Unassembled WGS sequence"/>
</dbReference>
<evidence type="ECO:0000256" key="2">
    <source>
        <dbReference type="SAM" id="Phobius"/>
    </source>
</evidence>
<organism evidence="3 4">
    <name type="scientific">Helianthus annuus</name>
    <name type="common">Common sunflower</name>
    <dbReference type="NCBI Taxonomy" id="4232"/>
    <lineage>
        <taxon>Eukaryota</taxon>
        <taxon>Viridiplantae</taxon>
        <taxon>Streptophyta</taxon>
        <taxon>Embryophyta</taxon>
        <taxon>Tracheophyta</taxon>
        <taxon>Spermatophyta</taxon>
        <taxon>Magnoliopsida</taxon>
        <taxon>eudicotyledons</taxon>
        <taxon>Gunneridae</taxon>
        <taxon>Pentapetalae</taxon>
        <taxon>asterids</taxon>
        <taxon>campanulids</taxon>
        <taxon>Asterales</taxon>
        <taxon>Asteraceae</taxon>
        <taxon>Asteroideae</taxon>
        <taxon>Heliantheae alliance</taxon>
        <taxon>Heliantheae</taxon>
        <taxon>Helianthus</taxon>
    </lineage>
</organism>
<reference evidence="3" key="2">
    <citation type="submission" date="2020-06" db="EMBL/GenBank/DDBJ databases">
        <title>Helianthus annuus Genome sequencing and assembly Release 2.</title>
        <authorList>
            <person name="Gouzy J."/>
            <person name="Langlade N."/>
            <person name="Munos S."/>
        </authorList>
    </citation>
    <scope>NUCLEOTIDE SEQUENCE</scope>
    <source>
        <tissue evidence="3">Leaves</tissue>
    </source>
</reference>
<gene>
    <name evidence="3" type="ORF">HanXRQr2_Chr04g0156991</name>
</gene>
<keyword evidence="2" id="KW-0812">Transmembrane</keyword>
<sequence>MNLTLKKGVVPWCYVVHLYFDFGVTLVLYRLRVFSLLTFGIWSGYGDDGMNDVGNAKTREDVPPSIKNTQYRLRDPDDDFVDTPPLGKRRKSAAKRGTSCGMHQQVRQPYKPFTGARIRPKIGIDNLITLASGLNEEQGQKVDEIGFGSIFGYKVTGVPTALANWLVTNYDPDNGILNVDGGRTVNISSELVRSVFGLPMGPTDLAEKKSEQKEGCCCPSVQRSV</sequence>
<dbReference type="Gramene" id="mRNA:HanXRQr2_Chr04g0156991">
    <property type="protein sequence ID" value="mRNA:HanXRQr2_Chr04g0156991"/>
    <property type="gene ID" value="HanXRQr2_Chr04g0156991"/>
</dbReference>
<evidence type="ECO:0000313" key="4">
    <source>
        <dbReference type="Proteomes" id="UP000215914"/>
    </source>
</evidence>